<keyword evidence="6 12" id="KW-1133">Transmembrane helix</keyword>
<dbReference type="GO" id="GO:0015230">
    <property type="term" value="F:FAD transmembrane transporter activity"/>
    <property type="evidence" value="ECO:0007669"/>
    <property type="project" value="TreeGrafter"/>
</dbReference>
<dbReference type="Proteomes" id="UP001515480">
    <property type="component" value="Unassembled WGS sequence"/>
</dbReference>
<evidence type="ECO:0000256" key="4">
    <source>
        <dbReference type="ARBA" id="ARBA00022692"/>
    </source>
</evidence>
<feature type="repeat" description="Solcar" evidence="9">
    <location>
        <begin position="107"/>
        <end position="190"/>
    </location>
</feature>
<dbReference type="GO" id="GO:0005778">
    <property type="term" value="C:peroxisomal membrane"/>
    <property type="evidence" value="ECO:0007669"/>
    <property type="project" value="UniProtKB-SubCell"/>
</dbReference>
<evidence type="ECO:0000256" key="12">
    <source>
        <dbReference type="SAM" id="Phobius"/>
    </source>
</evidence>
<keyword evidence="8" id="KW-0576">Peroxisome</keyword>
<gene>
    <name evidence="13" type="ORF">AB1Y20_014527</name>
</gene>
<dbReference type="InterPro" id="IPR018108">
    <property type="entry name" value="MCP_transmembrane"/>
</dbReference>
<feature type="repeat" description="Solcar" evidence="9">
    <location>
        <begin position="265"/>
        <end position="356"/>
    </location>
</feature>
<dbReference type="GO" id="GO:0015217">
    <property type="term" value="F:ADP transmembrane transporter activity"/>
    <property type="evidence" value="ECO:0007669"/>
    <property type="project" value="TreeGrafter"/>
</dbReference>
<dbReference type="PROSITE" id="PS50920">
    <property type="entry name" value="SOLCAR"/>
    <property type="match status" value="3"/>
</dbReference>
<evidence type="ECO:0000256" key="3">
    <source>
        <dbReference type="ARBA" id="ARBA00022448"/>
    </source>
</evidence>
<dbReference type="Gene3D" id="1.50.40.10">
    <property type="entry name" value="Mitochondrial carrier domain"/>
    <property type="match status" value="1"/>
</dbReference>
<evidence type="ECO:0000256" key="7">
    <source>
        <dbReference type="ARBA" id="ARBA00023136"/>
    </source>
</evidence>
<dbReference type="InterPro" id="IPR052217">
    <property type="entry name" value="Mito/Peroxisomal_Carrier"/>
</dbReference>
<organism evidence="13 14">
    <name type="scientific">Prymnesium parvum</name>
    <name type="common">Toxic golden alga</name>
    <dbReference type="NCBI Taxonomy" id="97485"/>
    <lineage>
        <taxon>Eukaryota</taxon>
        <taxon>Haptista</taxon>
        <taxon>Haptophyta</taxon>
        <taxon>Prymnesiophyceae</taxon>
        <taxon>Prymnesiales</taxon>
        <taxon>Prymnesiaceae</taxon>
        <taxon>Prymnesium</taxon>
    </lineage>
</organism>
<dbReference type="SUPFAM" id="SSF103506">
    <property type="entry name" value="Mitochondrial carrier"/>
    <property type="match status" value="1"/>
</dbReference>
<dbReference type="PANTHER" id="PTHR45939">
    <property type="entry name" value="PEROXISOMAL MEMBRANE PROTEIN PMP34-RELATED"/>
    <property type="match status" value="1"/>
</dbReference>
<proteinExistence type="inferred from homology"/>
<evidence type="ECO:0000256" key="5">
    <source>
        <dbReference type="ARBA" id="ARBA00022737"/>
    </source>
</evidence>
<sequence>MAARDPTQPRLLEGLAHATSGALASAVAFSLLFPLDQLRLRRQCLVRGELPLATSTTMRLLKQILKHEGVRGLYKGLPTSAFAIVVANFFYFFYYNLLRQRLRTRDSGALRTIAIPAIAGVMNVLSLNPLFVLAARLRVARQGEFGSVLDCLRKLCHEGPATLWGGVVPSLWLVSNPAIQYFVYERLKELLRYHAKRANREVSSVEHFVAGAISKTTATIATYPLQVAQTLLRTQRPPRVNQHWNTEVSYTNNTTDPKREAVGAPSLARSGVSPCNSSSSFEKNSATPLVKREQTISTESTSSDALKSYKGMVECLVWVWRERGIGGLYCGLANKLWQTVLTASLMFAIYERLAAVSLNALRIKHQSAVK</sequence>
<dbReference type="Pfam" id="PF00153">
    <property type="entry name" value="Mito_carr"/>
    <property type="match status" value="4"/>
</dbReference>
<comment type="caution">
    <text evidence="13">The sequence shown here is derived from an EMBL/GenBank/DDBJ whole genome shotgun (WGS) entry which is preliminary data.</text>
</comment>
<dbReference type="PANTHER" id="PTHR45939:SF5">
    <property type="entry name" value="PEROXISOMAL MEMBRANE PROTEIN PMP34"/>
    <property type="match status" value="1"/>
</dbReference>
<feature type="compositionally biased region" description="Polar residues" evidence="11">
    <location>
        <begin position="273"/>
        <end position="286"/>
    </location>
</feature>
<evidence type="ECO:0008006" key="15">
    <source>
        <dbReference type="Google" id="ProtNLM"/>
    </source>
</evidence>
<evidence type="ECO:0000313" key="14">
    <source>
        <dbReference type="Proteomes" id="UP001515480"/>
    </source>
</evidence>
<dbReference type="GO" id="GO:0080122">
    <property type="term" value="F:AMP transmembrane transporter activity"/>
    <property type="evidence" value="ECO:0007669"/>
    <property type="project" value="TreeGrafter"/>
</dbReference>
<keyword evidence="3 10" id="KW-0813">Transport</keyword>
<evidence type="ECO:0000256" key="8">
    <source>
        <dbReference type="ARBA" id="ARBA00023140"/>
    </source>
</evidence>
<evidence type="ECO:0000256" key="2">
    <source>
        <dbReference type="ARBA" id="ARBA00006375"/>
    </source>
</evidence>
<dbReference type="GO" id="GO:0015228">
    <property type="term" value="F:coenzyme A transmembrane transporter activity"/>
    <property type="evidence" value="ECO:0007669"/>
    <property type="project" value="TreeGrafter"/>
</dbReference>
<feature type="transmembrane region" description="Helical" evidence="12">
    <location>
        <begin position="15"/>
        <end position="33"/>
    </location>
</feature>
<protein>
    <recommendedName>
        <fullName evidence="15">Mitochondrial carrier protein</fullName>
    </recommendedName>
</protein>
<dbReference type="GO" id="GO:0005347">
    <property type="term" value="F:ATP transmembrane transporter activity"/>
    <property type="evidence" value="ECO:0007669"/>
    <property type="project" value="TreeGrafter"/>
</dbReference>
<evidence type="ECO:0000256" key="1">
    <source>
        <dbReference type="ARBA" id="ARBA00004585"/>
    </source>
</evidence>
<dbReference type="InterPro" id="IPR023395">
    <property type="entry name" value="MCP_dom_sf"/>
</dbReference>
<feature type="region of interest" description="Disordered" evidence="11">
    <location>
        <begin position="265"/>
        <end position="286"/>
    </location>
</feature>
<comment type="subcellular location">
    <subcellularLocation>
        <location evidence="1">Peroxisome membrane</location>
        <topology evidence="1">Multi-pass membrane protein</topology>
    </subcellularLocation>
</comment>
<keyword evidence="5" id="KW-0677">Repeat</keyword>
<keyword evidence="14" id="KW-1185">Reference proteome</keyword>
<dbReference type="GO" id="GO:0051724">
    <property type="term" value="F:NAD transmembrane transporter activity"/>
    <property type="evidence" value="ECO:0007669"/>
    <property type="project" value="TreeGrafter"/>
</dbReference>
<dbReference type="EMBL" id="JBGBPQ010000030">
    <property type="protein sequence ID" value="KAL1495883.1"/>
    <property type="molecule type" value="Genomic_DNA"/>
</dbReference>
<keyword evidence="7 9" id="KW-0472">Membrane</keyword>
<dbReference type="AlphaFoldDB" id="A0AB34ID60"/>
<keyword evidence="4 9" id="KW-0812">Transmembrane</keyword>
<reference evidence="13 14" key="1">
    <citation type="journal article" date="2024" name="Science">
        <title>Giant polyketide synthase enzymes in the biosynthesis of giant marine polyether toxins.</title>
        <authorList>
            <person name="Fallon T.R."/>
            <person name="Shende V.V."/>
            <person name="Wierzbicki I.H."/>
            <person name="Pendleton A.L."/>
            <person name="Watervoot N.F."/>
            <person name="Auber R.P."/>
            <person name="Gonzalez D.J."/>
            <person name="Wisecaver J.H."/>
            <person name="Moore B.S."/>
        </authorList>
    </citation>
    <scope>NUCLEOTIDE SEQUENCE [LARGE SCALE GENOMIC DNA]</scope>
    <source>
        <strain evidence="13 14">12B1</strain>
    </source>
</reference>
<accession>A0AB34ID60</accession>
<feature type="transmembrane region" description="Helical" evidence="12">
    <location>
        <begin position="113"/>
        <end position="135"/>
    </location>
</feature>
<comment type="similarity">
    <text evidence="2 10">Belongs to the mitochondrial carrier (TC 2.A.29) family.</text>
</comment>
<evidence type="ECO:0000256" key="9">
    <source>
        <dbReference type="PROSITE-ProRule" id="PRU00282"/>
    </source>
</evidence>
<evidence type="ECO:0000256" key="6">
    <source>
        <dbReference type="ARBA" id="ARBA00022989"/>
    </source>
</evidence>
<feature type="transmembrane region" description="Helical" evidence="12">
    <location>
        <begin position="72"/>
        <end position="93"/>
    </location>
</feature>
<dbReference type="GO" id="GO:0044610">
    <property type="term" value="F:FMN transmembrane transporter activity"/>
    <property type="evidence" value="ECO:0007669"/>
    <property type="project" value="TreeGrafter"/>
</dbReference>
<evidence type="ECO:0000256" key="11">
    <source>
        <dbReference type="SAM" id="MobiDB-lite"/>
    </source>
</evidence>
<evidence type="ECO:0000256" key="10">
    <source>
        <dbReference type="RuleBase" id="RU000488"/>
    </source>
</evidence>
<evidence type="ECO:0000313" key="13">
    <source>
        <dbReference type="EMBL" id="KAL1495883.1"/>
    </source>
</evidence>
<name>A0AB34ID60_PRYPA</name>
<feature type="repeat" description="Solcar" evidence="9">
    <location>
        <begin position="12"/>
        <end position="101"/>
    </location>
</feature>